<dbReference type="SUPFAM" id="SSF53328">
    <property type="entry name" value="Formyltransferase"/>
    <property type="match status" value="1"/>
</dbReference>
<evidence type="ECO:0000256" key="4">
    <source>
        <dbReference type="ARBA" id="ARBA00022917"/>
    </source>
</evidence>
<dbReference type="PANTHER" id="PTHR11138">
    <property type="entry name" value="METHIONYL-TRNA FORMYLTRANSFERASE"/>
    <property type="match status" value="1"/>
</dbReference>
<feature type="binding site" evidence="5">
    <location>
        <begin position="111"/>
        <end position="114"/>
    </location>
    <ligand>
        <name>(6S)-5,6,7,8-tetrahydrofolate</name>
        <dbReference type="ChEBI" id="CHEBI:57453"/>
    </ligand>
</feature>
<dbReference type="Pfam" id="PF02911">
    <property type="entry name" value="Formyl_trans_C"/>
    <property type="match status" value="1"/>
</dbReference>
<dbReference type="Gene3D" id="3.40.50.12230">
    <property type="match status" value="1"/>
</dbReference>
<dbReference type="AlphaFoldDB" id="A0A0C1YJI5"/>
<proteinExistence type="inferred from homology"/>
<dbReference type="GO" id="GO:0004479">
    <property type="term" value="F:methionyl-tRNA formyltransferase activity"/>
    <property type="evidence" value="ECO:0007669"/>
    <property type="project" value="UniProtKB-UniRule"/>
</dbReference>
<dbReference type="SUPFAM" id="SSF50486">
    <property type="entry name" value="FMT C-terminal domain-like"/>
    <property type="match status" value="1"/>
</dbReference>
<comment type="catalytic activity">
    <reaction evidence="5">
        <text>L-methionyl-tRNA(fMet) + (6R)-10-formyltetrahydrofolate = N-formyl-L-methionyl-tRNA(fMet) + (6S)-5,6,7,8-tetrahydrofolate + H(+)</text>
        <dbReference type="Rhea" id="RHEA:24380"/>
        <dbReference type="Rhea" id="RHEA-COMP:9952"/>
        <dbReference type="Rhea" id="RHEA-COMP:9953"/>
        <dbReference type="ChEBI" id="CHEBI:15378"/>
        <dbReference type="ChEBI" id="CHEBI:57453"/>
        <dbReference type="ChEBI" id="CHEBI:78530"/>
        <dbReference type="ChEBI" id="CHEBI:78844"/>
        <dbReference type="ChEBI" id="CHEBI:195366"/>
        <dbReference type="EC" id="2.1.2.9"/>
    </reaction>
</comment>
<evidence type="ECO:0000256" key="1">
    <source>
        <dbReference type="ARBA" id="ARBA00010699"/>
    </source>
</evidence>
<dbReference type="CDD" id="cd08704">
    <property type="entry name" value="Met_tRNA_FMT_C"/>
    <property type="match status" value="1"/>
</dbReference>
<dbReference type="InterPro" id="IPR005793">
    <property type="entry name" value="Formyl_trans_C"/>
</dbReference>
<protein>
    <recommendedName>
        <fullName evidence="2 5">Methionyl-tRNA formyltransferase</fullName>
        <ecNumber evidence="2 5">2.1.2.9</ecNumber>
    </recommendedName>
</protein>
<dbReference type="NCBIfam" id="TIGR00460">
    <property type="entry name" value="fmt"/>
    <property type="match status" value="1"/>
</dbReference>
<reference evidence="8" key="1">
    <citation type="submission" date="2014-11" db="EMBL/GenBank/DDBJ databases">
        <authorList>
            <person name="Malar M.C."/>
            <person name="Sen D."/>
            <person name="Tripathy S."/>
        </authorList>
    </citation>
    <scope>NUCLEOTIDE SEQUENCE</scope>
    <source>
        <strain evidence="8">BDU141951</strain>
    </source>
</reference>
<comment type="function">
    <text evidence="5">Attaches a formyl group to the free amino group of methionyl-tRNA(fMet). The formyl group appears to play a dual role in the initiator identity of N-formylmethionyl-tRNA by promoting its recognition by IF2 and preventing the misappropriation of this tRNA by the elongation apparatus.</text>
</comment>
<sequence>MRIVFFGTPQFAVPSLEALIAQPEFDVAAVVTQPDKRRGRGKQVMPSPVKQIATDANLPVWQPKRIKKDAATLDHLAALNADAFVVVAYGQILSTQILTMPRLGCVNAHGSLLPKYRGAAPIQWCLYHGETETGIDTMLMDAGMDTGPVLLEGKRPIGLLDNALDLAKDLAAISAELLPATLQQLDAGSLTPKPQNDDAATYAPLIQKADYQLDWTKSAIALHNQIRGFYPNCMTTFRDKEMKLEATVPLGDNYWPQLPEDYQGLQSHLPSTASDSEPGTVVAIAKNRGPIIQTGDGWLLLQTVKPSGKKAQSGWDFANGNRLEIGERLG</sequence>
<keyword evidence="3 5" id="KW-0808">Transferase</keyword>
<dbReference type="Pfam" id="PF00551">
    <property type="entry name" value="Formyl_trans_N"/>
    <property type="match status" value="1"/>
</dbReference>
<evidence type="ECO:0000256" key="3">
    <source>
        <dbReference type="ARBA" id="ARBA00022679"/>
    </source>
</evidence>
<keyword evidence="4 5" id="KW-0648">Protein biosynthesis</keyword>
<dbReference type="EC" id="2.1.2.9" evidence="2 5"/>
<reference evidence="8" key="3">
    <citation type="submission" date="2020-02" db="EMBL/GenBank/DDBJ databases">
        <authorList>
            <person name="Sarangi A.N."/>
            <person name="Ghosh S."/>
            <person name="Mukherjee M."/>
            <person name="Tripathy S."/>
        </authorList>
    </citation>
    <scope>NUCLEOTIDE SEQUENCE</scope>
    <source>
        <strain evidence="8">BDU141951</strain>
    </source>
</reference>
<dbReference type="InterPro" id="IPR036477">
    <property type="entry name" value="Formyl_transf_N_sf"/>
</dbReference>
<dbReference type="InterPro" id="IPR005794">
    <property type="entry name" value="Fmt"/>
</dbReference>
<accession>A0A0C1YJI5</accession>
<comment type="similarity">
    <text evidence="1 5">Belongs to the Fmt family.</text>
</comment>
<reference evidence="8" key="2">
    <citation type="journal article" date="2015" name="Genome Announc.">
        <title>Draft Genome Sequence of Filamentous Marine Cyanobacterium Lyngbya confervoides Strain BDU141951.</title>
        <authorList>
            <person name="Chandrababunaidu M.M."/>
            <person name="Sen D."/>
            <person name="Tripathy S."/>
        </authorList>
    </citation>
    <scope>NUCLEOTIDE SEQUENCE</scope>
    <source>
        <strain evidence="8">BDU141951</strain>
    </source>
</reference>
<dbReference type="HAMAP" id="MF_00182">
    <property type="entry name" value="Formyl_trans"/>
    <property type="match status" value="1"/>
</dbReference>
<evidence type="ECO:0000256" key="5">
    <source>
        <dbReference type="HAMAP-Rule" id="MF_00182"/>
    </source>
</evidence>
<evidence type="ECO:0000259" key="7">
    <source>
        <dbReference type="Pfam" id="PF02911"/>
    </source>
</evidence>
<organism evidence="8">
    <name type="scientific">Lyngbya confervoides BDU141951</name>
    <dbReference type="NCBI Taxonomy" id="1574623"/>
    <lineage>
        <taxon>Bacteria</taxon>
        <taxon>Bacillati</taxon>
        <taxon>Cyanobacteriota</taxon>
        <taxon>Cyanophyceae</taxon>
        <taxon>Oscillatoriophycideae</taxon>
        <taxon>Oscillatoriales</taxon>
        <taxon>Microcoleaceae</taxon>
        <taxon>Lyngbya</taxon>
    </lineage>
</organism>
<evidence type="ECO:0000259" key="6">
    <source>
        <dbReference type="Pfam" id="PF00551"/>
    </source>
</evidence>
<feature type="domain" description="Formyl transferase N-terminal" evidence="6">
    <location>
        <begin position="1"/>
        <end position="181"/>
    </location>
</feature>
<evidence type="ECO:0000313" key="8">
    <source>
        <dbReference type="EMBL" id="NEV69421.1"/>
    </source>
</evidence>
<comment type="caution">
    <text evidence="8">The sequence shown here is derived from an EMBL/GenBank/DDBJ whole genome shotgun (WGS) entry which is preliminary data.</text>
</comment>
<dbReference type="PANTHER" id="PTHR11138:SF5">
    <property type="entry name" value="METHIONYL-TRNA FORMYLTRANSFERASE, MITOCHONDRIAL"/>
    <property type="match status" value="1"/>
</dbReference>
<dbReference type="InterPro" id="IPR011034">
    <property type="entry name" value="Formyl_transferase-like_C_sf"/>
</dbReference>
<dbReference type="InterPro" id="IPR044135">
    <property type="entry name" value="Met-tRNA-FMT_C"/>
</dbReference>
<feature type="domain" description="Formyl transferase C-terminal" evidence="7">
    <location>
        <begin position="206"/>
        <end position="321"/>
    </location>
</feature>
<dbReference type="CDD" id="cd08646">
    <property type="entry name" value="FMT_core_Met-tRNA-FMT_N"/>
    <property type="match status" value="1"/>
</dbReference>
<dbReference type="EMBL" id="JTHE02000003">
    <property type="protein sequence ID" value="NEV69421.1"/>
    <property type="molecule type" value="Genomic_DNA"/>
</dbReference>
<dbReference type="InterPro" id="IPR041711">
    <property type="entry name" value="Met-tRNA-FMT_N"/>
</dbReference>
<dbReference type="FunFam" id="3.40.50.12230:FF:000001">
    <property type="entry name" value="Methionyl-tRNA formyltransferase"/>
    <property type="match status" value="1"/>
</dbReference>
<dbReference type="GO" id="GO:0005829">
    <property type="term" value="C:cytosol"/>
    <property type="evidence" value="ECO:0007669"/>
    <property type="project" value="TreeGrafter"/>
</dbReference>
<dbReference type="InterPro" id="IPR002376">
    <property type="entry name" value="Formyl_transf_N"/>
</dbReference>
<evidence type="ECO:0000256" key="2">
    <source>
        <dbReference type="ARBA" id="ARBA00012261"/>
    </source>
</evidence>
<gene>
    <name evidence="5" type="primary">fmt</name>
    <name evidence="8" type="ORF">QQ91_020190</name>
</gene>
<name>A0A0C1YJI5_9CYAN</name>